<dbReference type="Proteomes" id="UP000887565">
    <property type="component" value="Unplaced"/>
</dbReference>
<organism evidence="1 2">
    <name type="scientific">Romanomermis culicivorax</name>
    <name type="common">Nematode worm</name>
    <dbReference type="NCBI Taxonomy" id="13658"/>
    <lineage>
        <taxon>Eukaryota</taxon>
        <taxon>Metazoa</taxon>
        <taxon>Ecdysozoa</taxon>
        <taxon>Nematoda</taxon>
        <taxon>Enoplea</taxon>
        <taxon>Dorylaimia</taxon>
        <taxon>Mermithida</taxon>
        <taxon>Mermithoidea</taxon>
        <taxon>Mermithidae</taxon>
        <taxon>Romanomermis</taxon>
    </lineage>
</organism>
<sequence length="73" mass="8520">MFIIVRRLTFSGETQPFRLDACLLQIKQREYIHDSFLIPLKSDGIINFLCITSSLHVNLRVRFTCPNPRAVKQ</sequence>
<dbReference type="WBParaSite" id="nRc.2.0.1.t47343-RA">
    <property type="protein sequence ID" value="nRc.2.0.1.t47343-RA"/>
    <property type="gene ID" value="nRc.2.0.1.g47343"/>
</dbReference>
<dbReference type="AlphaFoldDB" id="A0A915LAD0"/>
<evidence type="ECO:0000313" key="2">
    <source>
        <dbReference type="WBParaSite" id="nRc.2.0.1.t47343-RA"/>
    </source>
</evidence>
<reference evidence="2" key="1">
    <citation type="submission" date="2022-11" db="UniProtKB">
        <authorList>
            <consortium name="WormBaseParasite"/>
        </authorList>
    </citation>
    <scope>IDENTIFICATION</scope>
</reference>
<protein>
    <submittedName>
        <fullName evidence="2">Uncharacterized protein</fullName>
    </submittedName>
</protein>
<proteinExistence type="predicted"/>
<name>A0A915LAD0_ROMCU</name>
<accession>A0A915LAD0</accession>
<keyword evidence="1" id="KW-1185">Reference proteome</keyword>
<evidence type="ECO:0000313" key="1">
    <source>
        <dbReference type="Proteomes" id="UP000887565"/>
    </source>
</evidence>